<dbReference type="Gene3D" id="3.20.20.140">
    <property type="entry name" value="Metal-dependent hydrolases"/>
    <property type="match status" value="1"/>
</dbReference>
<keyword evidence="8" id="KW-1185">Reference proteome</keyword>
<evidence type="ECO:0000256" key="4">
    <source>
        <dbReference type="ARBA" id="ARBA00022801"/>
    </source>
</evidence>
<dbReference type="InterPro" id="IPR032466">
    <property type="entry name" value="Metal_Hydrolase"/>
</dbReference>
<evidence type="ECO:0000259" key="6">
    <source>
        <dbReference type="Pfam" id="PF00962"/>
    </source>
</evidence>
<dbReference type="GO" id="GO:0016814">
    <property type="term" value="F:hydrolase activity, acting on carbon-nitrogen (but not peptide) bonds, in cyclic amidines"/>
    <property type="evidence" value="ECO:0007669"/>
    <property type="project" value="UniProtKB-ARBA"/>
</dbReference>
<dbReference type="GO" id="GO:0019239">
    <property type="term" value="F:deaminase activity"/>
    <property type="evidence" value="ECO:0007669"/>
    <property type="project" value="InterPro"/>
</dbReference>
<keyword evidence="3" id="KW-0479">Metal-binding</keyword>
<dbReference type="RefSeq" id="WP_161338424.1">
    <property type="nucleotide sequence ID" value="NZ_JBHSDG010000006.1"/>
</dbReference>
<dbReference type="InterPro" id="IPR006330">
    <property type="entry name" value="Ado/ade_deaminase"/>
</dbReference>
<keyword evidence="4 7" id="KW-0378">Hydrolase</keyword>
<evidence type="ECO:0000313" key="8">
    <source>
        <dbReference type="Proteomes" id="UP000445696"/>
    </source>
</evidence>
<feature type="domain" description="Adenosine deaminase" evidence="6">
    <location>
        <begin position="4"/>
        <end position="321"/>
    </location>
</feature>
<accession>A0A845MEF5</accession>
<dbReference type="NCBIfam" id="TIGR01430">
    <property type="entry name" value="aden_deam"/>
    <property type="match status" value="1"/>
</dbReference>
<evidence type="ECO:0000256" key="3">
    <source>
        <dbReference type="ARBA" id="ARBA00022723"/>
    </source>
</evidence>
<sequence>MVKKAELHVHLEGTATPALVRQMAARNGARIDPATFKSDGEFAWTDFWDFLSCYDKAAAAILTKDDYRTVTFDYLARCAREDAIYVEMFSSPDHAAEVGMSYADHLDGIAAGIDDARTAFGIEGRIIVTCVRHFGPERALNVARKFVATPHDYVVGFGMGGDEAQFHPRDFAPAFNLVRDAGFPTTNHAGEFGGPESIRACLDELPVSRLGHGVRAIEDAELLEELAEKKIPLEMCPGSNVATGLYKSRALHPFKAFMKAGAIVTLNSDDPPFFATSIGHEYTEAARFYGLSEADLTGITRNAIRAAFCSETLKEELLEKI</sequence>
<dbReference type="PANTHER" id="PTHR43114">
    <property type="entry name" value="ADENINE DEAMINASE"/>
    <property type="match status" value="1"/>
</dbReference>
<dbReference type="Pfam" id="PF00962">
    <property type="entry name" value="A_deaminase"/>
    <property type="match status" value="1"/>
</dbReference>
<gene>
    <name evidence="7" type="primary">add</name>
    <name evidence="7" type="ORF">GQF03_06630</name>
</gene>
<dbReference type="EC" id="3.5.4.4" evidence="7"/>
<protein>
    <submittedName>
        <fullName evidence="7">Adenosine deaminase</fullName>
        <ecNumber evidence="7">3.5.4.4</ecNumber>
    </submittedName>
</protein>
<comment type="caution">
    <text evidence="7">The sequence shown here is derived from an EMBL/GenBank/DDBJ whole genome shotgun (WGS) entry which is preliminary data.</text>
</comment>
<dbReference type="PANTHER" id="PTHR43114:SF6">
    <property type="entry name" value="ADENINE DEAMINASE"/>
    <property type="match status" value="1"/>
</dbReference>
<dbReference type="OrthoDB" id="105475at2"/>
<proteinExistence type="inferred from homology"/>
<dbReference type="EMBL" id="WTVA01000002">
    <property type="protein sequence ID" value="MZR22002.1"/>
    <property type="molecule type" value="Genomic_DNA"/>
</dbReference>
<organism evidence="7 8">
    <name type="scientific">Sneathiella chungangensis</name>
    <dbReference type="NCBI Taxonomy" id="1418234"/>
    <lineage>
        <taxon>Bacteria</taxon>
        <taxon>Pseudomonadati</taxon>
        <taxon>Pseudomonadota</taxon>
        <taxon>Alphaproteobacteria</taxon>
        <taxon>Sneathiellales</taxon>
        <taxon>Sneathiellaceae</taxon>
        <taxon>Sneathiella</taxon>
    </lineage>
</organism>
<evidence type="ECO:0000256" key="5">
    <source>
        <dbReference type="ARBA" id="ARBA00022833"/>
    </source>
</evidence>
<reference evidence="7 8" key="1">
    <citation type="journal article" date="2014" name="Int. J. Syst. Evol. Microbiol.">
        <title>Sneathiella chungangensis sp. nov., isolated from a marine sand, and emended description of the genus Sneathiella.</title>
        <authorList>
            <person name="Siamphan C."/>
            <person name="Kim H."/>
            <person name="Lee J.S."/>
            <person name="Kim W."/>
        </authorList>
    </citation>
    <scope>NUCLEOTIDE SEQUENCE [LARGE SCALE GENOMIC DNA]</scope>
    <source>
        <strain evidence="7 8">KCTC 32476</strain>
    </source>
</reference>
<name>A0A845MEF5_9PROT</name>
<dbReference type="SUPFAM" id="SSF51556">
    <property type="entry name" value="Metallo-dependent hydrolases"/>
    <property type="match status" value="1"/>
</dbReference>
<dbReference type="Proteomes" id="UP000445696">
    <property type="component" value="Unassembled WGS sequence"/>
</dbReference>
<evidence type="ECO:0000256" key="1">
    <source>
        <dbReference type="ARBA" id="ARBA00001947"/>
    </source>
</evidence>
<evidence type="ECO:0000313" key="7">
    <source>
        <dbReference type="EMBL" id="MZR22002.1"/>
    </source>
</evidence>
<evidence type="ECO:0000256" key="2">
    <source>
        <dbReference type="ARBA" id="ARBA00006676"/>
    </source>
</evidence>
<dbReference type="AlphaFoldDB" id="A0A845MEF5"/>
<comment type="similarity">
    <text evidence="2">Belongs to the metallo-dependent hydrolases superfamily. Adenosine and AMP deaminases family.</text>
</comment>
<dbReference type="InterPro" id="IPR001365">
    <property type="entry name" value="A_deaminase_dom"/>
</dbReference>
<comment type="cofactor">
    <cofactor evidence="1">
        <name>Zn(2+)</name>
        <dbReference type="ChEBI" id="CHEBI:29105"/>
    </cofactor>
</comment>
<keyword evidence="5" id="KW-0862">Zinc</keyword>
<dbReference type="GO" id="GO:0046872">
    <property type="term" value="F:metal ion binding"/>
    <property type="evidence" value="ECO:0007669"/>
    <property type="project" value="UniProtKB-KW"/>
</dbReference>